<organism evidence="1">
    <name type="scientific">Rhizophora mucronata</name>
    <name type="common">Asiatic mangrove</name>
    <dbReference type="NCBI Taxonomy" id="61149"/>
    <lineage>
        <taxon>Eukaryota</taxon>
        <taxon>Viridiplantae</taxon>
        <taxon>Streptophyta</taxon>
        <taxon>Embryophyta</taxon>
        <taxon>Tracheophyta</taxon>
        <taxon>Spermatophyta</taxon>
        <taxon>Magnoliopsida</taxon>
        <taxon>eudicotyledons</taxon>
        <taxon>Gunneridae</taxon>
        <taxon>Pentapetalae</taxon>
        <taxon>rosids</taxon>
        <taxon>fabids</taxon>
        <taxon>Malpighiales</taxon>
        <taxon>Rhizophoraceae</taxon>
        <taxon>Rhizophora</taxon>
    </lineage>
</organism>
<evidence type="ECO:0000313" key="1">
    <source>
        <dbReference type="EMBL" id="MBX45674.1"/>
    </source>
</evidence>
<name>A0A2P2NTC4_RHIMU</name>
<sequence length="18" mass="1903">MPCMTPVSFSPNCSSDSL</sequence>
<accession>A0A2P2NTC4</accession>
<dbReference type="AlphaFoldDB" id="A0A2P2NTC4"/>
<proteinExistence type="predicted"/>
<reference evidence="1" key="1">
    <citation type="submission" date="2018-02" db="EMBL/GenBank/DDBJ databases">
        <title>Rhizophora mucronata_Transcriptome.</title>
        <authorList>
            <person name="Meera S.P."/>
            <person name="Sreeshan A."/>
            <person name="Augustine A."/>
        </authorList>
    </citation>
    <scope>NUCLEOTIDE SEQUENCE</scope>
    <source>
        <tissue evidence="1">Leaf</tissue>
    </source>
</reference>
<protein>
    <submittedName>
        <fullName evidence="1">Uncharacterized protein</fullName>
    </submittedName>
</protein>
<dbReference type="EMBL" id="GGEC01065190">
    <property type="protein sequence ID" value="MBX45674.1"/>
    <property type="molecule type" value="Transcribed_RNA"/>
</dbReference>